<dbReference type="InterPro" id="IPR029043">
    <property type="entry name" value="GcvT/YgfZ_C"/>
</dbReference>
<name>A0A1M7QAN2_9ACTN</name>
<evidence type="ECO:0000313" key="2">
    <source>
        <dbReference type="EMBL" id="SHN27679.1"/>
    </source>
</evidence>
<dbReference type="SUPFAM" id="SSF103025">
    <property type="entry name" value="Folate-binding domain"/>
    <property type="match status" value="1"/>
</dbReference>
<organism evidence="2 3">
    <name type="scientific">Cryptosporangium aurantiacum</name>
    <dbReference type="NCBI Taxonomy" id="134849"/>
    <lineage>
        <taxon>Bacteria</taxon>
        <taxon>Bacillati</taxon>
        <taxon>Actinomycetota</taxon>
        <taxon>Actinomycetes</taxon>
        <taxon>Cryptosporangiales</taxon>
        <taxon>Cryptosporangiaceae</taxon>
        <taxon>Cryptosporangium</taxon>
    </lineage>
</organism>
<dbReference type="PIRSF" id="PIRSF006487">
    <property type="entry name" value="GcvT"/>
    <property type="match status" value="1"/>
</dbReference>
<protein>
    <submittedName>
        <fullName evidence="2">Aminomethyltransferase</fullName>
    </submittedName>
</protein>
<dbReference type="AlphaFoldDB" id="A0A1M7QAN2"/>
<dbReference type="OrthoDB" id="2055370at2"/>
<dbReference type="STRING" id="134849.SAMN05443668_104394"/>
<gene>
    <name evidence="2" type="ORF">SAMN05443668_104394</name>
</gene>
<keyword evidence="2" id="KW-0489">Methyltransferase</keyword>
<keyword evidence="3" id="KW-1185">Reference proteome</keyword>
<evidence type="ECO:0000313" key="3">
    <source>
        <dbReference type="Proteomes" id="UP000184440"/>
    </source>
</evidence>
<dbReference type="SUPFAM" id="SSF101790">
    <property type="entry name" value="Aminomethyltransferase beta-barrel domain"/>
    <property type="match status" value="1"/>
</dbReference>
<dbReference type="PANTHER" id="PTHR43757">
    <property type="entry name" value="AMINOMETHYLTRANSFERASE"/>
    <property type="match status" value="1"/>
</dbReference>
<dbReference type="Proteomes" id="UP000184440">
    <property type="component" value="Unassembled WGS sequence"/>
</dbReference>
<dbReference type="Pfam" id="PF01571">
    <property type="entry name" value="GCV_T"/>
    <property type="match status" value="1"/>
</dbReference>
<dbReference type="RefSeq" id="WP_073258000.1">
    <property type="nucleotide sequence ID" value="NZ_FRCS01000004.1"/>
</dbReference>
<dbReference type="GO" id="GO:0032259">
    <property type="term" value="P:methylation"/>
    <property type="evidence" value="ECO:0007669"/>
    <property type="project" value="UniProtKB-KW"/>
</dbReference>
<reference evidence="2 3" key="1">
    <citation type="submission" date="2016-11" db="EMBL/GenBank/DDBJ databases">
        <authorList>
            <person name="Jaros S."/>
            <person name="Januszkiewicz K."/>
            <person name="Wedrychowicz H."/>
        </authorList>
    </citation>
    <scope>NUCLEOTIDE SEQUENCE [LARGE SCALE GENOMIC DNA]</scope>
    <source>
        <strain evidence="2 3">DSM 46144</strain>
    </source>
</reference>
<dbReference type="GO" id="GO:0008168">
    <property type="term" value="F:methyltransferase activity"/>
    <property type="evidence" value="ECO:0007669"/>
    <property type="project" value="UniProtKB-KW"/>
</dbReference>
<dbReference type="InterPro" id="IPR006222">
    <property type="entry name" value="GCVT_N"/>
</dbReference>
<dbReference type="InterPro" id="IPR028896">
    <property type="entry name" value="GcvT/YgfZ/DmdA"/>
</dbReference>
<keyword evidence="2" id="KW-0808">Transferase</keyword>
<sequence>MTALTVPAVWADVDGTPVPAHYGDPDAEYGAIRRAAARFDLTAAGLLELTGDDAFDLLQAALARDLEFVTPEQSLLTAILDEDGRPVDLVTVYLTDDGYRLETSLGRTSTTLAHLEKLRADGHGASATITDLRGIETIVLVEGLTAAEVVERAIDPDLGTLPFGGTTVVPWNGGELAVSRTGFTGEYGYKFFVRVEDAPALWEALDAAVPAGLVALETAMLEVRQPCLHRETVDAATALQAGFNWLIDVTKENFTGRDAVAAEFETGPTALPIGWSLPGTDVPEVGAEVRIGGETVGQVIWALRSPSRGDVLGLARIRAELSAAGLDVVIDGRTGRTLAAPYVIPSSWATASETAILDAAQAEG</sequence>
<dbReference type="InterPro" id="IPR027266">
    <property type="entry name" value="TrmE/GcvT-like"/>
</dbReference>
<evidence type="ECO:0000259" key="1">
    <source>
        <dbReference type="Pfam" id="PF01571"/>
    </source>
</evidence>
<accession>A0A1M7QAN2</accession>
<dbReference type="GO" id="GO:0005829">
    <property type="term" value="C:cytosol"/>
    <property type="evidence" value="ECO:0007669"/>
    <property type="project" value="TreeGrafter"/>
</dbReference>
<feature type="domain" description="GCVT N-terminal" evidence="1">
    <location>
        <begin position="8"/>
        <end position="251"/>
    </location>
</feature>
<dbReference type="PANTHER" id="PTHR43757:SF2">
    <property type="entry name" value="AMINOMETHYLTRANSFERASE, MITOCHONDRIAL"/>
    <property type="match status" value="1"/>
</dbReference>
<dbReference type="EMBL" id="FRCS01000004">
    <property type="protein sequence ID" value="SHN27679.1"/>
    <property type="molecule type" value="Genomic_DNA"/>
</dbReference>
<dbReference type="Gene3D" id="3.30.1360.120">
    <property type="entry name" value="Probable tRNA modification gtpase trme, domain 1"/>
    <property type="match status" value="1"/>
</dbReference>
<proteinExistence type="predicted"/>